<feature type="region of interest" description="Disordered" evidence="1">
    <location>
        <begin position="339"/>
        <end position="460"/>
    </location>
</feature>
<feature type="region of interest" description="Disordered" evidence="1">
    <location>
        <begin position="478"/>
        <end position="564"/>
    </location>
</feature>
<reference evidence="2" key="1">
    <citation type="submission" date="2020-10" db="EMBL/GenBank/DDBJ databases">
        <title>Unveiling of a novel bifunctional photoreceptor, Dualchrome1, isolated from a cosmopolitan green alga.</title>
        <authorList>
            <person name="Suzuki S."/>
            <person name="Kawachi M."/>
        </authorList>
    </citation>
    <scope>NUCLEOTIDE SEQUENCE</scope>
    <source>
        <strain evidence="2">NIES 2893</strain>
    </source>
</reference>
<dbReference type="Proteomes" id="UP000660262">
    <property type="component" value="Unassembled WGS sequence"/>
</dbReference>
<feature type="compositionally biased region" description="Acidic residues" evidence="1">
    <location>
        <begin position="524"/>
        <end position="536"/>
    </location>
</feature>
<dbReference type="EMBL" id="BNJQ01000003">
    <property type="protein sequence ID" value="GHP02514.1"/>
    <property type="molecule type" value="Genomic_DNA"/>
</dbReference>
<keyword evidence="3" id="KW-1185">Reference proteome</keyword>
<name>A0A830H650_9CHLO</name>
<gene>
    <name evidence="2" type="ORF">PPROV_000127100</name>
</gene>
<comment type="caution">
    <text evidence="2">The sequence shown here is derived from an EMBL/GenBank/DDBJ whole genome shotgun (WGS) entry which is preliminary data.</text>
</comment>
<proteinExistence type="predicted"/>
<feature type="compositionally biased region" description="Pro residues" evidence="1">
    <location>
        <begin position="33"/>
        <end position="48"/>
    </location>
</feature>
<evidence type="ECO:0000256" key="1">
    <source>
        <dbReference type="SAM" id="MobiDB-lite"/>
    </source>
</evidence>
<evidence type="ECO:0000313" key="2">
    <source>
        <dbReference type="EMBL" id="GHP02514.1"/>
    </source>
</evidence>
<protein>
    <submittedName>
        <fullName evidence="2">Uncharacterized protein</fullName>
    </submittedName>
</protein>
<evidence type="ECO:0000313" key="3">
    <source>
        <dbReference type="Proteomes" id="UP000660262"/>
    </source>
</evidence>
<dbReference type="AlphaFoldDB" id="A0A830H650"/>
<organism evidence="2 3">
    <name type="scientific">Pycnococcus provasolii</name>
    <dbReference type="NCBI Taxonomy" id="41880"/>
    <lineage>
        <taxon>Eukaryota</taxon>
        <taxon>Viridiplantae</taxon>
        <taxon>Chlorophyta</taxon>
        <taxon>Pseudoscourfieldiophyceae</taxon>
        <taxon>Pseudoscourfieldiales</taxon>
        <taxon>Pycnococcaceae</taxon>
        <taxon>Pycnococcus</taxon>
    </lineage>
</organism>
<accession>A0A830H650</accession>
<feature type="region of interest" description="Disordered" evidence="1">
    <location>
        <begin position="14"/>
        <end position="55"/>
    </location>
</feature>
<feature type="compositionally biased region" description="Basic and acidic residues" evidence="1">
    <location>
        <begin position="484"/>
        <end position="503"/>
    </location>
</feature>
<sequence>MVLPPIGGAVVPPYGTLGHNNHNHHHHNHNPPFRAPPPLVPPSPPFVPSPRSNSVNQELRSLREKLIAISDTVDALAASHRATVVKTAEKFVALEFAITDVTTEVVPRMHEALKVQAARAERAEARAADVAAELARANEQARMHAASAHAAEARSRVTSDRLGALETELIDLRKDASNLAEGLRATRNDAAMAARNVGAFAEQQAQSFRSQTEGALRALRRMTREFEETAERGVQGVEGVVRLEIKARLANDLNLRKSVADTRRASETRLRQWLDQASGNFNVLSERLRALESSTSDSPVDASAEMMQRLLDLEARSQRAVEALAGGLESLDEEVRSLRNAVGGGGGGGGASGGGGEGDGGGGVGGGSSAVASLTPRIVDEPPESPAMPRVQSPGSLPLPMAAPPAIASPVSPRQPAQQATDAREGVPLLHLEGVPRAIDNNSIEELDTSSREPTARGGNFVGAILNREVTHEDLVVLEEEREEENRSYNEREQQQKREPHREEEEEEEVVVVDEKKRGGGATLEDDNDDDDDDDEKVIKAGIFLHHSGGGSGGDLQVVNQPSL</sequence>
<feature type="compositionally biased region" description="Gly residues" evidence="1">
    <location>
        <begin position="342"/>
        <end position="368"/>
    </location>
</feature>
<feature type="compositionally biased region" description="Low complexity" evidence="1">
    <location>
        <begin position="393"/>
        <end position="412"/>
    </location>
</feature>